<organism evidence="2">
    <name type="scientific">Anguilla anguilla</name>
    <name type="common">European freshwater eel</name>
    <name type="synonym">Muraena anguilla</name>
    <dbReference type="NCBI Taxonomy" id="7936"/>
    <lineage>
        <taxon>Eukaryota</taxon>
        <taxon>Metazoa</taxon>
        <taxon>Chordata</taxon>
        <taxon>Craniata</taxon>
        <taxon>Vertebrata</taxon>
        <taxon>Euteleostomi</taxon>
        <taxon>Actinopterygii</taxon>
        <taxon>Neopterygii</taxon>
        <taxon>Teleostei</taxon>
        <taxon>Anguilliformes</taxon>
        <taxon>Anguillidae</taxon>
        <taxon>Anguilla</taxon>
    </lineage>
</organism>
<reference evidence="2" key="2">
    <citation type="journal article" date="2015" name="Fish Shellfish Immunol.">
        <title>Early steps in the European eel (Anguilla anguilla)-Vibrio vulnificus interaction in the gills: Role of the RtxA13 toxin.</title>
        <authorList>
            <person name="Callol A."/>
            <person name="Pajuelo D."/>
            <person name="Ebbesson L."/>
            <person name="Teles M."/>
            <person name="MacKenzie S."/>
            <person name="Amaro C."/>
        </authorList>
    </citation>
    <scope>NUCLEOTIDE SEQUENCE</scope>
</reference>
<dbReference type="EMBL" id="GBXM01039840">
    <property type="protein sequence ID" value="JAH68737.1"/>
    <property type="molecule type" value="Transcribed_RNA"/>
</dbReference>
<feature type="compositionally biased region" description="Polar residues" evidence="1">
    <location>
        <begin position="13"/>
        <end position="26"/>
    </location>
</feature>
<evidence type="ECO:0000256" key="1">
    <source>
        <dbReference type="SAM" id="MobiDB-lite"/>
    </source>
</evidence>
<dbReference type="EMBL" id="GBXM01051733">
    <property type="protein sequence ID" value="JAH56844.1"/>
    <property type="molecule type" value="Transcribed_RNA"/>
</dbReference>
<feature type="region of interest" description="Disordered" evidence="1">
    <location>
        <begin position="1"/>
        <end position="29"/>
    </location>
</feature>
<protein>
    <submittedName>
        <fullName evidence="2">Uncharacterized protein</fullName>
    </submittedName>
</protein>
<accession>A0A0E9USG4</accession>
<sequence>MEVQARESRPSMVCSSGMSQCSTPPTKVTGDGMCETSVGKVKGDMETAC</sequence>
<dbReference type="AlphaFoldDB" id="A0A0E9USG4"/>
<name>A0A0E9USG4_ANGAN</name>
<proteinExistence type="predicted"/>
<reference evidence="2" key="1">
    <citation type="submission" date="2014-11" db="EMBL/GenBank/DDBJ databases">
        <authorList>
            <person name="Amaro Gonzalez C."/>
        </authorList>
    </citation>
    <scope>NUCLEOTIDE SEQUENCE</scope>
</reference>
<evidence type="ECO:0000313" key="2">
    <source>
        <dbReference type="EMBL" id="JAH68737.1"/>
    </source>
</evidence>